<feature type="domain" description="Baseplate J-like C-terminal" evidence="3">
    <location>
        <begin position="267"/>
        <end position="353"/>
    </location>
</feature>
<gene>
    <name evidence="4" type="ORF">ACE3NQ_00700</name>
</gene>
<evidence type="ECO:0000313" key="4">
    <source>
        <dbReference type="EMBL" id="MFB5679427.1"/>
    </source>
</evidence>
<evidence type="ECO:0000256" key="1">
    <source>
        <dbReference type="ARBA" id="ARBA00038087"/>
    </source>
</evidence>
<feature type="domain" description="Baseplate J-like central" evidence="2">
    <location>
        <begin position="183"/>
        <end position="260"/>
    </location>
</feature>
<evidence type="ECO:0000259" key="2">
    <source>
        <dbReference type="Pfam" id="PF26078"/>
    </source>
</evidence>
<comment type="similarity">
    <text evidence="1">Belongs to the Mu gp47/PBSX XkdT family.</text>
</comment>
<reference evidence="4 5" key="1">
    <citation type="submission" date="2024-09" db="EMBL/GenBank/DDBJ databases">
        <authorList>
            <person name="Ruan L."/>
        </authorList>
    </citation>
    <scope>NUCLEOTIDE SEQUENCE [LARGE SCALE GENOMIC DNA]</scope>
    <source>
        <strain evidence="4 5">D33</strain>
    </source>
</reference>
<dbReference type="Pfam" id="PF26079">
    <property type="entry name" value="Baseplate_J_C"/>
    <property type="match status" value="1"/>
</dbReference>
<dbReference type="Pfam" id="PF26078">
    <property type="entry name" value="Baseplate_J_M"/>
    <property type="match status" value="1"/>
</dbReference>
<accession>A0ABV5B166</accession>
<keyword evidence="5" id="KW-1185">Reference proteome</keyword>
<evidence type="ECO:0000313" key="5">
    <source>
        <dbReference type="Proteomes" id="UP001580407"/>
    </source>
</evidence>
<dbReference type="Proteomes" id="UP001580407">
    <property type="component" value="Unassembled WGS sequence"/>
</dbReference>
<organism evidence="4 5">
    <name type="scientific">Paenibacillus terreus</name>
    <dbReference type="NCBI Taxonomy" id="1387834"/>
    <lineage>
        <taxon>Bacteria</taxon>
        <taxon>Bacillati</taxon>
        <taxon>Bacillota</taxon>
        <taxon>Bacilli</taxon>
        <taxon>Bacillales</taxon>
        <taxon>Paenibacillaceae</taxon>
        <taxon>Paenibacillus</taxon>
    </lineage>
</organism>
<name>A0ABV5B166_9BACL</name>
<comment type="caution">
    <text evidence="4">The sequence shown here is derived from an EMBL/GenBank/DDBJ whole genome shotgun (WGS) entry which is preliminary data.</text>
</comment>
<sequence>MYESQTFEQILQRMLDRIPDTIDKREGSIIYDAMAPAAVELAQMYTELDINANLRFPDTASGDYLDRSIAWSGIQRKQATKARLSGFFWDKANQPLDVPTGSRYSLSDLNYKVVEKIQKGNFILECERAGSIGNSFFGQLLPLDYIPGLVRAELTELILPGEEIENDEGLYERYQDKITKPITSANRYQYELWAREISGVGKARAFPLWQGPGTVRVALLDNNMRRPADAVIQEVQQYIDPTRDGKGEGVAPIGPVVTVEGATEIAIDVSVNVTLAEGASTESVKEAIETGVSDYLKSLAFNDTLVRYTRIANVILDIPRVIDYENLKVGDLEGKNIQINEDEVAVLGTVTVNKV</sequence>
<dbReference type="PANTHER" id="PTHR37829">
    <property type="entry name" value="PHAGE-LIKE ELEMENT PBSX PROTEIN XKDT"/>
    <property type="match status" value="1"/>
</dbReference>
<dbReference type="PANTHER" id="PTHR37829:SF3">
    <property type="entry name" value="PROTEIN JAYE-RELATED"/>
    <property type="match status" value="1"/>
</dbReference>
<dbReference type="InterPro" id="IPR052399">
    <property type="entry name" value="Phage_Baseplate_Assmbl_Protein"/>
</dbReference>
<evidence type="ECO:0000259" key="3">
    <source>
        <dbReference type="Pfam" id="PF26079"/>
    </source>
</evidence>
<protein>
    <submittedName>
        <fullName evidence="4">Baseplate J/gp47 family protein</fullName>
    </submittedName>
</protein>
<proteinExistence type="inferred from homology"/>
<dbReference type="InterPro" id="IPR058531">
    <property type="entry name" value="Baseplate_J_M"/>
</dbReference>
<dbReference type="RefSeq" id="WP_375523269.1">
    <property type="nucleotide sequence ID" value="NZ_JBHILM010000001.1"/>
</dbReference>
<dbReference type="EMBL" id="JBHILM010000001">
    <property type="protein sequence ID" value="MFB5679427.1"/>
    <property type="molecule type" value="Genomic_DNA"/>
</dbReference>
<dbReference type="InterPro" id="IPR058530">
    <property type="entry name" value="Baseplate_J-like_C"/>
</dbReference>